<protein>
    <submittedName>
        <fullName evidence="8">FAD-containing monooxygenase EthA</fullName>
        <ecNumber evidence="8">1.14.13.-</ecNumber>
    </submittedName>
</protein>
<gene>
    <name evidence="8" type="primary">ethA_2</name>
    <name evidence="8" type="ORF">MCHUDSM44219_00460</name>
</gene>
<dbReference type="EMBL" id="JYNX01000013">
    <property type="protein sequence ID" value="KMO84590.1"/>
    <property type="molecule type" value="Genomic_DNA"/>
</dbReference>
<reference evidence="8 9" key="1">
    <citation type="journal article" date="2015" name="Genome Biol. Evol.">
        <title>Characterization of Three Mycobacterium spp. with Potential Use in Bioremediation by Genome Sequencing and Comparative Genomics.</title>
        <authorList>
            <person name="Das S."/>
            <person name="Pettersson B.M."/>
            <person name="Behra P.R."/>
            <person name="Ramesh M."/>
            <person name="Dasgupta S."/>
            <person name="Bhattacharya A."/>
            <person name="Kirsebom L.A."/>
        </authorList>
    </citation>
    <scope>NUCLEOTIDE SEQUENCE [LARGE SCALE GENOMIC DNA]</scope>
    <source>
        <strain evidence="8 9">DSM 44219</strain>
    </source>
</reference>
<accession>A0A0J6WMK3</accession>
<dbReference type="InterPro" id="IPR020946">
    <property type="entry name" value="Flavin_mOase-like"/>
</dbReference>
<dbReference type="PANTHER" id="PTHR43872:SF1">
    <property type="entry name" value="MONOOXYGENASE, PUTATIVE (AFU_ORTHOLOGUE AFUA_8G02570)-RELATED"/>
    <property type="match status" value="1"/>
</dbReference>
<dbReference type="SUPFAM" id="SSF51905">
    <property type="entry name" value="FAD/NAD(P)-binding domain"/>
    <property type="match status" value="2"/>
</dbReference>
<sequence length="489" mass="55813">MQDYSDVLIIGAGISGIGAAYRATERNPGLRYTILERRSRIGGTWDLFRYPGIRSDSDIFTLSFPWEPWTRQENVADGQYIRQYLEDTARKHGIDQHIRFDTHVTSVDWDSSTDTWTVRAEQDGQERIFRARFLFCGTGYYSYDAPYRPDIAGLDRFGGQVVHPQFWPDDLDYTGKRVVVIGSGATAISLIPALSEKAAHVTMLQRSPTYMMSMARIDPMVDAIRKILPRKLSHAVVRFRNAMFHVLTYFMFRKAPRFGRWLIRNRTMAALPPGYDVDVHFKPRYNPWDQRMCLVLDNDLFEKVKQGRAEVVTDTIDHADESGIVLSSGARLDADIIVTATGLQLQALGGIRVFVDGGEIDPTDRFVYKEYLIEDLPNIAWCIGYTNASWTLRADMTAKAFAKLVAYMNSHGYTHAYPHRGDEPIAEKPAFDLQANYIKRAPHALPRSGTRRPWNVRHNYVLDVIDHRFDRIEESMVFGRAAVRAVTSA</sequence>
<dbReference type="InterPro" id="IPR051820">
    <property type="entry name" value="FAD-binding_MO"/>
</dbReference>
<dbReference type="GO" id="GO:0050661">
    <property type="term" value="F:NADP binding"/>
    <property type="evidence" value="ECO:0007669"/>
    <property type="project" value="InterPro"/>
</dbReference>
<dbReference type="OrthoDB" id="5168853at2"/>
<evidence type="ECO:0000256" key="7">
    <source>
        <dbReference type="ARBA" id="ARBA00023033"/>
    </source>
</evidence>
<dbReference type="Pfam" id="PF00743">
    <property type="entry name" value="FMO-like"/>
    <property type="match status" value="1"/>
</dbReference>
<evidence type="ECO:0000256" key="5">
    <source>
        <dbReference type="ARBA" id="ARBA00022857"/>
    </source>
</evidence>
<evidence type="ECO:0000313" key="8">
    <source>
        <dbReference type="EMBL" id="KMO84590.1"/>
    </source>
</evidence>
<comment type="similarity">
    <text evidence="2">Belongs to the FAD-binding monooxygenase family.</text>
</comment>
<evidence type="ECO:0000256" key="1">
    <source>
        <dbReference type="ARBA" id="ARBA00001974"/>
    </source>
</evidence>
<keyword evidence="4" id="KW-0274">FAD</keyword>
<keyword evidence="3" id="KW-0285">Flavoprotein</keyword>
<keyword evidence="5" id="KW-0521">NADP</keyword>
<dbReference type="PRINTS" id="PR00368">
    <property type="entry name" value="FADPNR"/>
</dbReference>
<comment type="cofactor">
    <cofactor evidence="1">
        <name>FAD</name>
        <dbReference type="ChEBI" id="CHEBI:57692"/>
    </cofactor>
</comment>
<dbReference type="AlphaFoldDB" id="A0A0J6WMK3"/>
<evidence type="ECO:0000313" key="9">
    <source>
        <dbReference type="Proteomes" id="UP000036176"/>
    </source>
</evidence>
<evidence type="ECO:0000256" key="6">
    <source>
        <dbReference type="ARBA" id="ARBA00023002"/>
    </source>
</evidence>
<proteinExistence type="inferred from homology"/>
<dbReference type="InterPro" id="IPR036188">
    <property type="entry name" value="FAD/NAD-bd_sf"/>
</dbReference>
<name>A0A0J6WMK3_MYCCU</name>
<organism evidence="8 9">
    <name type="scientific">Mycolicibacterium chubuense</name>
    <name type="common">Mycobacterium chubuense</name>
    <dbReference type="NCBI Taxonomy" id="1800"/>
    <lineage>
        <taxon>Bacteria</taxon>
        <taxon>Bacillati</taxon>
        <taxon>Actinomycetota</taxon>
        <taxon>Actinomycetes</taxon>
        <taxon>Mycobacteriales</taxon>
        <taxon>Mycobacteriaceae</taxon>
        <taxon>Mycolicibacterium</taxon>
    </lineage>
</organism>
<comment type="caution">
    <text evidence="8">The sequence shown here is derived from an EMBL/GenBank/DDBJ whole genome shotgun (WGS) entry which is preliminary data.</text>
</comment>
<keyword evidence="6 8" id="KW-0560">Oxidoreductase</keyword>
<dbReference type="GO" id="GO:0050660">
    <property type="term" value="F:flavin adenine dinucleotide binding"/>
    <property type="evidence" value="ECO:0007669"/>
    <property type="project" value="InterPro"/>
</dbReference>
<dbReference type="PATRIC" id="fig|1800.3.peg.467"/>
<dbReference type="FunFam" id="3.50.50.60:FF:000228">
    <property type="entry name" value="FAD-containing monooxygenase EthA"/>
    <property type="match status" value="1"/>
</dbReference>
<dbReference type="Gene3D" id="3.50.50.60">
    <property type="entry name" value="FAD/NAD(P)-binding domain"/>
    <property type="match status" value="1"/>
</dbReference>
<dbReference type="PANTHER" id="PTHR43872">
    <property type="entry name" value="MONOOXYGENASE, PUTATIVE (AFU_ORTHOLOGUE AFUA_8G02570)-RELATED"/>
    <property type="match status" value="1"/>
</dbReference>
<evidence type="ECO:0000256" key="2">
    <source>
        <dbReference type="ARBA" id="ARBA00010139"/>
    </source>
</evidence>
<keyword evidence="7 8" id="KW-0503">Monooxygenase</keyword>
<dbReference type="PRINTS" id="PR00411">
    <property type="entry name" value="PNDRDTASEI"/>
</dbReference>
<keyword evidence="9" id="KW-1185">Reference proteome</keyword>
<evidence type="ECO:0000256" key="3">
    <source>
        <dbReference type="ARBA" id="ARBA00022630"/>
    </source>
</evidence>
<evidence type="ECO:0000256" key="4">
    <source>
        <dbReference type="ARBA" id="ARBA00022827"/>
    </source>
</evidence>
<dbReference type="GO" id="GO:0004499">
    <property type="term" value="F:N,N-dimethylaniline monooxygenase activity"/>
    <property type="evidence" value="ECO:0007669"/>
    <property type="project" value="InterPro"/>
</dbReference>
<dbReference type="Proteomes" id="UP000036176">
    <property type="component" value="Unassembled WGS sequence"/>
</dbReference>
<dbReference type="RefSeq" id="WP_048416604.1">
    <property type="nucleotide sequence ID" value="NZ_JYNX01000013.1"/>
</dbReference>
<dbReference type="EC" id="1.14.13.-" evidence="8"/>